<reference evidence="1 2" key="1">
    <citation type="submission" date="2017-11" db="EMBL/GenBank/DDBJ databases">
        <title>Complete genome of a free-living desiccation-tolerant cyanobacterium and its photosynthetic adaptation to extreme terrestrial habitat.</title>
        <authorList>
            <person name="Shang J."/>
        </authorList>
    </citation>
    <scope>NUCLEOTIDE SEQUENCE [LARGE SCALE GENOMIC DNA]</scope>
    <source>
        <strain evidence="1 2">CCNUN1</strain>
        <plasmid evidence="2">pnfsy05</plasmid>
    </source>
</reference>
<name>A0A2K8T6X8_9NOSO</name>
<geneLocation type="plasmid" evidence="2">
    <name>pnfsy05</name>
</geneLocation>
<keyword evidence="1" id="KW-0614">Plasmid</keyword>
<dbReference type="Proteomes" id="UP000232003">
    <property type="component" value="Plasmid pNFSY05"/>
</dbReference>
<keyword evidence="2" id="KW-1185">Reference proteome</keyword>
<sequence>MKADICLEIVIDTLVTCVVIPDFRDDFRLVAPVVIIASVLLAKCYGLTFDLPVDC</sequence>
<dbReference type="RefSeq" id="WP_157816898.1">
    <property type="nucleotide sequence ID" value="NZ_CAWNNC010000006.1"/>
</dbReference>
<dbReference type="EMBL" id="CP024790">
    <property type="protein sequence ID" value="AUB43399.1"/>
    <property type="molecule type" value="Genomic_DNA"/>
</dbReference>
<organism evidence="1 2">
    <name type="scientific">Nostoc flagelliforme CCNUN1</name>
    <dbReference type="NCBI Taxonomy" id="2038116"/>
    <lineage>
        <taxon>Bacteria</taxon>
        <taxon>Bacillati</taxon>
        <taxon>Cyanobacteriota</taxon>
        <taxon>Cyanophyceae</taxon>
        <taxon>Nostocales</taxon>
        <taxon>Nostocaceae</taxon>
        <taxon>Nostoc</taxon>
    </lineage>
</organism>
<protein>
    <submittedName>
        <fullName evidence="1">Uncharacterized protein</fullName>
    </submittedName>
</protein>
<evidence type="ECO:0000313" key="2">
    <source>
        <dbReference type="Proteomes" id="UP000232003"/>
    </source>
</evidence>
<proteinExistence type="predicted"/>
<gene>
    <name evidence="1" type="ORF">COO91_09574</name>
</gene>
<dbReference type="AlphaFoldDB" id="A0A2K8T6X8"/>
<evidence type="ECO:0000313" key="1">
    <source>
        <dbReference type="EMBL" id="AUB43399.1"/>
    </source>
</evidence>
<dbReference type="KEGG" id="nfl:COO91_09574"/>
<accession>A0A2K8T6X8</accession>